<dbReference type="PROSITE" id="PS00018">
    <property type="entry name" value="EF_HAND_1"/>
    <property type="match status" value="4"/>
</dbReference>
<dbReference type="OrthoDB" id="597443at2759"/>
<feature type="region of interest" description="Disordered" evidence="7">
    <location>
        <begin position="329"/>
        <end position="350"/>
    </location>
</feature>
<dbReference type="PANTHER" id="PTHR22778:SF55">
    <property type="entry name" value="ESTERASE C25G4.2-LIKE"/>
    <property type="match status" value="1"/>
</dbReference>
<dbReference type="EMBL" id="RWGY01000007">
    <property type="protein sequence ID" value="TVU37166.1"/>
    <property type="molecule type" value="Genomic_DNA"/>
</dbReference>
<evidence type="ECO:0000256" key="1">
    <source>
        <dbReference type="ARBA" id="ARBA00009763"/>
    </source>
</evidence>
<keyword evidence="3" id="KW-0479">Metal-binding</keyword>
<comment type="similarity">
    <text evidence="1">Belongs to the calmodulin family.</text>
</comment>
<evidence type="ECO:0000259" key="8">
    <source>
        <dbReference type="PROSITE" id="PS50222"/>
    </source>
</evidence>
<dbReference type="InterPro" id="IPR011992">
    <property type="entry name" value="EF-hand-dom_pair"/>
</dbReference>
<feature type="domain" description="EF-hand" evidence="8">
    <location>
        <begin position="81"/>
        <end position="116"/>
    </location>
</feature>
<feature type="domain" description="EF-hand" evidence="8">
    <location>
        <begin position="44"/>
        <end position="79"/>
    </location>
</feature>
<evidence type="ECO:0000313" key="9">
    <source>
        <dbReference type="EMBL" id="TVU37166.1"/>
    </source>
</evidence>
<dbReference type="FunFam" id="1.10.238.10:FF:000034">
    <property type="entry name" value="Calmodulin"/>
    <property type="match status" value="1"/>
</dbReference>
<keyword evidence="6" id="KW-0007">Acetylation</keyword>
<keyword evidence="2" id="KW-0488">Methylation</keyword>
<dbReference type="Gramene" id="TVU37166">
    <property type="protein sequence ID" value="TVU37166"/>
    <property type="gene ID" value="EJB05_10466"/>
</dbReference>
<keyword evidence="4" id="KW-0677">Repeat</keyword>
<dbReference type="SMART" id="SM00054">
    <property type="entry name" value="EFh"/>
    <property type="match status" value="4"/>
</dbReference>
<proteinExistence type="inferred from homology"/>
<dbReference type="Pfam" id="PF13499">
    <property type="entry name" value="EF-hand_7"/>
    <property type="match status" value="1"/>
</dbReference>
<reference evidence="9 10" key="1">
    <citation type="journal article" date="2019" name="Sci. Rep.">
        <title>A high-quality genome of Eragrostis curvula grass provides insights into Poaceae evolution and supports new strategies to enhance forage quality.</title>
        <authorList>
            <person name="Carballo J."/>
            <person name="Santos B.A.C.M."/>
            <person name="Zappacosta D."/>
            <person name="Garbus I."/>
            <person name="Selva J.P."/>
            <person name="Gallo C.A."/>
            <person name="Diaz A."/>
            <person name="Albertini E."/>
            <person name="Caccamo M."/>
            <person name="Echenique V."/>
        </authorList>
    </citation>
    <scope>NUCLEOTIDE SEQUENCE [LARGE SCALE GENOMIC DNA]</scope>
    <source>
        <strain evidence="10">cv. Victoria</strain>
        <tissue evidence="9">Leaf</tissue>
    </source>
</reference>
<dbReference type="Pfam" id="PF13405">
    <property type="entry name" value="EF-hand_6"/>
    <property type="match status" value="1"/>
</dbReference>
<dbReference type="Proteomes" id="UP000324897">
    <property type="component" value="Chromosome 4"/>
</dbReference>
<evidence type="ECO:0000256" key="6">
    <source>
        <dbReference type="ARBA" id="ARBA00022990"/>
    </source>
</evidence>
<feature type="domain" description="EF-hand" evidence="8">
    <location>
        <begin position="8"/>
        <end position="43"/>
    </location>
</feature>
<dbReference type="InterPro" id="IPR005645">
    <property type="entry name" value="FSH-like_dom"/>
</dbReference>
<dbReference type="InterPro" id="IPR002048">
    <property type="entry name" value="EF_hand_dom"/>
</dbReference>
<gene>
    <name evidence="9" type="ORF">EJB05_10466</name>
</gene>
<evidence type="ECO:0000256" key="5">
    <source>
        <dbReference type="ARBA" id="ARBA00022837"/>
    </source>
</evidence>
<evidence type="ECO:0000256" key="2">
    <source>
        <dbReference type="ARBA" id="ARBA00022481"/>
    </source>
</evidence>
<keyword evidence="5" id="KW-0106">Calcium</keyword>
<sequence length="350" mass="39106">MADQLTDDQIAEFKEAFSLFDKDGDGCITTKELGTVMRSLGQNPTEAELQDMINEVDADGNGTIDFPEFLNLMARKMKDTDSEEELKEAFRVFDKDQNGFISAAELRHVMTNLGEKLTDEEVDEMIREADVDGDGQINYEEFVKVFPDGLFPAGGKSEIEGIFPPPYFEWFQFNKEFTEYTNLDECISYLCEYMVKNGPFDGLLGFSQGATLSALLIGYQLQGKVLSDHPPIKFMLSVSGSKFRDPSICDIAYKDPITVKSVHFIGEKDWLKVPSEELASAFVDPVIMRHPQGHTVPRLDDASVKQLSEWSSSILEDLKIVVKALNSEQSSDKETTSAEPAETLVKQIAA</sequence>
<dbReference type="Gene3D" id="3.40.50.1820">
    <property type="entry name" value="alpha/beta hydrolase"/>
    <property type="match status" value="1"/>
</dbReference>
<evidence type="ECO:0000256" key="7">
    <source>
        <dbReference type="SAM" id="MobiDB-lite"/>
    </source>
</evidence>
<dbReference type="SUPFAM" id="SSF53474">
    <property type="entry name" value="alpha/beta-Hydrolases"/>
    <property type="match status" value="1"/>
</dbReference>
<evidence type="ECO:0000256" key="3">
    <source>
        <dbReference type="ARBA" id="ARBA00022723"/>
    </source>
</evidence>
<accession>A0A5J9VNT7</accession>
<dbReference type="CDD" id="cd00051">
    <property type="entry name" value="EFh"/>
    <property type="match status" value="2"/>
</dbReference>
<dbReference type="FunFam" id="1.10.238.10:FF:000042">
    <property type="entry name" value="Calmodulin"/>
    <property type="match status" value="1"/>
</dbReference>
<evidence type="ECO:0000313" key="10">
    <source>
        <dbReference type="Proteomes" id="UP000324897"/>
    </source>
</evidence>
<dbReference type="Pfam" id="PF03959">
    <property type="entry name" value="FSH1"/>
    <property type="match status" value="1"/>
</dbReference>
<comment type="caution">
    <text evidence="9">The sequence shown here is derived from an EMBL/GenBank/DDBJ whole genome shotgun (WGS) entry which is preliminary data.</text>
</comment>
<dbReference type="InterPro" id="IPR029058">
    <property type="entry name" value="AB_hydrolase_fold"/>
</dbReference>
<dbReference type="AlphaFoldDB" id="A0A5J9VNT7"/>
<dbReference type="GO" id="GO:0005509">
    <property type="term" value="F:calcium ion binding"/>
    <property type="evidence" value="ECO:0007669"/>
    <property type="project" value="InterPro"/>
</dbReference>
<dbReference type="PANTHER" id="PTHR22778">
    <property type="entry name" value="OVARIAN CANCER GENE-2 PROTEIN-RELATED"/>
    <property type="match status" value="1"/>
</dbReference>
<organism evidence="9 10">
    <name type="scientific">Eragrostis curvula</name>
    <name type="common">weeping love grass</name>
    <dbReference type="NCBI Taxonomy" id="38414"/>
    <lineage>
        <taxon>Eukaryota</taxon>
        <taxon>Viridiplantae</taxon>
        <taxon>Streptophyta</taxon>
        <taxon>Embryophyta</taxon>
        <taxon>Tracheophyta</taxon>
        <taxon>Spermatophyta</taxon>
        <taxon>Magnoliopsida</taxon>
        <taxon>Liliopsida</taxon>
        <taxon>Poales</taxon>
        <taxon>Poaceae</taxon>
        <taxon>PACMAD clade</taxon>
        <taxon>Chloridoideae</taxon>
        <taxon>Eragrostideae</taxon>
        <taxon>Eragrostidinae</taxon>
        <taxon>Eragrostis</taxon>
    </lineage>
</organism>
<dbReference type="Gene3D" id="1.10.238.10">
    <property type="entry name" value="EF-hand"/>
    <property type="match status" value="1"/>
</dbReference>
<evidence type="ECO:0000256" key="4">
    <source>
        <dbReference type="ARBA" id="ARBA00022737"/>
    </source>
</evidence>
<feature type="domain" description="EF-hand" evidence="8">
    <location>
        <begin position="117"/>
        <end position="152"/>
    </location>
</feature>
<protein>
    <recommendedName>
        <fullName evidence="8">EF-hand domain-containing protein</fullName>
    </recommendedName>
</protein>
<dbReference type="SUPFAM" id="SSF47473">
    <property type="entry name" value="EF-hand"/>
    <property type="match status" value="1"/>
</dbReference>
<keyword evidence="10" id="KW-1185">Reference proteome</keyword>
<dbReference type="InterPro" id="IPR018247">
    <property type="entry name" value="EF_Hand_1_Ca_BS"/>
</dbReference>
<name>A0A5J9VNT7_9POAL</name>
<dbReference type="PROSITE" id="PS50222">
    <property type="entry name" value="EF_HAND_2"/>
    <property type="match status" value="4"/>
</dbReference>